<dbReference type="GO" id="GO:0005576">
    <property type="term" value="C:extracellular region"/>
    <property type="evidence" value="ECO:0007669"/>
    <property type="project" value="TreeGrafter"/>
</dbReference>
<keyword evidence="4" id="KW-1185">Reference proteome</keyword>
<proteinExistence type="inferred from homology"/>
<comment type="caution">
    <text evidence="3">The sequence shown here is derived from an EMBL/GenBank/DDBJ whole genome shotgun (WGS) entry which is preliminary data.</text>
</comment>
<dbReference type="Gene3D" id="3.90.730.10">
    <property type="entry name" value="Ribonuclease T2-like"/>
    <property type="match status" value="1"/>
</dbReference>
<evidence type="ECO:0000256" key="2">
    <source>
        <dbReference type="RuleBase" id="RU004328"/>
    </source>
</evidence>
<dbReference type="Proteomes" id="UP000481153">
    <property type="component" value="Unassembled WGS sequence"/>
</dbReference>
<dbReference type="Pfam" id="PF00445">
    <property type="entry name" value="Ribonuclease_T2"/>
    <property type="match status" value="1"/>
</dbReference>
<evidence type="ECO:0000313" key="3">
    <source>
        <dbReference type="EMBL" id="KAF0727067.1"/>
    </source>
</evidence>
<dbReference type="GO" id="GO:0003723">
    <property type="term" value="F:RNA binding"/>
    <property type="evidence" value="ECO:0007669"/>
    <property type="project" value="InterPro"/>
</dbReference>
<organism evidence="3 4">
    <name type="scientific">Aphanomyces euteiches</name>
    <dbReference type="NCBI Taxonomy" id="100861"/>
    <lineage>
        <taxon>Eukaryota</taxon>
        <taxon>Sar</taxon>
        <taxon>Stramenopiles</taxon>
        <taxon>Oomycota</taxon>
        <taxon>Saprolegniomycetes</taxon>
        <taxon>Saprolegniales</taxon>
        <taxon>Verrucalvaceae</taxon>
        <taxon>Aphanomyces</taxon>
    </lineage>
</organism>
<dbReference type="PANTHER" id="PTHR11240">
    <property type="entry name" value="RIBONUCLEASE T2"/>
    <property type="match status" value="1"/>
</dbReference>
<evidence type="ECO:0000256" key="1">
    <source>
        <dbReference type="ARBA" id="ARBA00007469"/>
    </source>
</evidence>
<evidence type="ECO:0000313" key="4">
    <source>
        <dbReference type="Proteomes" id="UP000481153"/>
    </source>
</evidence>
<gene>
    <name evidence="3" type="ORF">Ae201684_014806</name>
</gene>
<name>A0A6G0WIL5_9STRA</name>
<dbReference type="SUPFAM" id="SSF55895">
    <property type="entry name" value="Ribonuclease Rh-like"/>
    <property type="match status" value="1"/>
</dbReference>
<dbReference type="PANTHER" id="PTHR11240:SF22">
    <property type="entry name" value="RIBONUCLEASE T2"/>
    <property type="match status" value="1"/>
</dbReference>
<dbReference type="InterPro" id="IPR001568">
    <property type="entry name" value="RNase_T2-like"/>
</dbReference>
<protein>
    <submittedName>
        <fullName evidence="3">Uncharacterized protein</fullName>
    </submittedName>
</protein>
<comment type="similarity">
    <text evidence="1 2">Belongs to the RNase T2 family.</text>
</comment>
<accession>A0A6G0WIL5</accession>
<dbReference type="InterPro" id="IPR036430">
    <property type="entry name" value="RNase_T2-like_sf"/>
</dbReference>
<dbReference type="GO" id="GO:0033897">
    <property type="term" value="F:ribonuclease T2 activity"/>
    <property type="evidence" value="ECO:0007669"/>
    <property type="project" value="InterPro"/>
</dbReference>
<dbReference type="GO" id="GO:0006401">
    <property type="term" value="P:RNA catabolic process"/>
    <property type="evidence" value="ECO:0007669"/>
    <property type="project" value="TreeGrafter"/>
</dbReference>
<dbReference type="EMBL" id="VJMJ01000202">
    <property type="protein sequence ID" value="KAF0727067.1"/>
    <property type="molecule type" value="Genomic_DNA"/>
</dbReference>
<dbReference type="InterPro" id="IPR018188">
    <property type="entry name" value="RNase_T2_His_AS_1"/>
</dbReference>
<dbReference type="PROSITE" id="PS00530">
    <property type="entry name" value="RNASE_T2_1"/>
    <property type="match status" value="1"/>
</dbReference>
<sequence>MANVTSIAHVSYLRAQPPVVDAASIAATSFDFYVFSQTWEPYFCTTGNFQGCDNPSTFMTNHLTIHGLWPNYNSGSYPSNCGGAALTQSDINSAGASNIAKYWPDVKTGGWTFVANEWTKHGTCSGLTAPNYLKAAINIETQLGTPSIITNNVGGSVAKSVLVSAYGSGKVALICAGSNNALSEVRTCYSKAYQQIACPSSILSADSCSSSKNVRIYTF</sequence>
<dbReference type="AlphaFoldDB" id="A0A6G0WIL5"/>
<dbReference type="CDD" id="cd00374">
    <property type="entry name" value="RNase_T2"/>
    <property type="match status" value="1"/>
</dbReference>
<reference evidence="3 4" key="1">
    <citation type="submission" date="2019-07" db="EMBL/GenBank/DDBJ databases">
        <title>Genomics analysis of Aphanomyces spp. identifies a new class of oomycete effector associated with host adaptation.</title>
        <authorList>
            <person name="Gaulin E."/>
        </authorList>
    </citation>
    <scope>NUCLEOTIDE SEQUENCE [LARGE SCALE GENOMIC DNA]</scope>
    <source>
        <strain evidence="3 4">ATCC 201684</strain>
    </source>
</reference>
<dbReference type="VEuPathDB" id="FungiDB:AeMF1_001527"/>